<reference evidence="1 2" key="1">
    <citation type="submission" date="2011-01" db="EMBL/GenBank/DDBJ databases">
        <authorList>
            <person name="Muzny D."/>
            <person name="Qin X."/>
            <person name="Deng J."/>
            <person name="Jiang H."/>
            <person name="Liu Y."/>
            <person name="Qu J."/>
            <person name="Song X.-Z."/>
            <person name="Zhang L."/>
            <person name="Thornton R."/>
            <person name="Coyle M."/>
            <person name="Francisco L."/>
            <person name="Jackson L."/>
            <person name="Javaid M."/>
            <person name="Korchina V."/>
            <person name="Kovar C."/>
            <person name="Mata R."/>
            <person name="Mathew T."/>
            <person name="Ngo R."/>
            <person name="Nguyen L."/>
            <person name="Nguyen N."/>
            <person name="Okwuonu G."/>
            <person name="Ongeri F."/>
            <person name="Pham C."/>
            <person name="Simmons D."/>
            <person name="Wilczek-Boney K."/>
            <person name="Hale W."/>
            <person name="Jakkamsetti A."/>
            <person name="Pham P."/>
            <person name="Ruth R."/>
            <person name="San Lucas F."/>
            <person name="Warren J."/>
            <person name="Zhang J."/>
            <person name="Zhao Z."/>
            <person name="Zhou C."/>
            <person name="Zhu D."/>
            <person name="Lee S."/>
            <person name="Bess C."/>
            <person name="Blankenburg K."/>
            <person name="Forbes L."/>
            <person name="Fu Q."/>
            <person name="Gubbala S."/>
            <person name="Hirani K."/>
            <person name="Jayaseelan J.C."/>
            <person name="Lara F."/>
            <person name="Munidasa M."/>
            <person name="Palculict T."/>
            <person name="Patil S."/>
            <person name="Pu L.-L."/>
            <person name="Saada N."/>
            <person name="Tang L."/>
            <person name="Weissenberger G."/>
            <person name="Zhu Y."/>
            <person name="Hemphill L."/>
            <person name="Shang Y."/>
            <person name="Youmans B."/>
            <person name="Ayvaz T."/>
            <person name="Ross M."/>
            <person name="Santibanez J."/>
            <person name="Aqrawi P."/>
            <person name="Gross S."/>
            <person name="Joshi V."/>
            <person name="Fowler G."/>
            <person name="Nazareth L."/>
            <person name="Reid J."/>
            <person name="Worley K."/>
            <person name="Petrosino J."/>
            <person name="Highlander S."/>
            <person name="Gibbs R."/>
        </authorList>
    </citation>
    <scope>NUCLEOTIDE SEQUENCE [LARGE SCALE GENOMIC DNA]</scope>
    <source>
        <strain evidence="1 2">ATCC 12755</strain>
    </source>
</reference>
<dbReference type="NCBIfam" id="NF003353">
    <property type="entry name" value="PRK04387.1"/>
    <property type="match status" value="1"/>
</dbReference>
<gene>
    <name evidence="1" type="ORF">HMPREF9087_2619</name>
</gene>
<dbReference type="EMBL" id="AEWT01000026">
    <property type="protein sequence ID" value="EGC68630.1"/>
    <property type="molecule type" value="Genomic_DNA"/>
</dbReference>
<evidence type="ECO:0000313" key="2">
    <source>
        <dbReference type="Proteomes" id="UP000004835"/>
    </source>
</evidence>
<dbReference type="Gene3D" id="1.10.220.80">
    <property type="entry name" value="BH2638-like"/>
    <property type="match status" value="1"/>
</dbReference>
<organism evidence="1 2">
    <name type="scientific">Enterococcus casseliflavus ATCC 12755</name>
    <dbReference type="NCBI Taxonomy" id="888066"/>
    <lineage>
        <taxon>Bacteria</taxon>
        <taxon>Bacillati</taxon>
        <taxon>Bacillota</taxon>
        <taxon>Bacilli</taxon>
        <taxon>Lactobacillales</taxon>
        <taxon>Enterococcaceae</taxon>
        <taxon>Enterococcus</taxon>
    </lineage>
</organism>
<evidence type="ECO:0000313" key="1">
    <source>
        <dbReference type="EMBL" id="EGC68630.1"/>
    </source>
</evidence>
<accession>F0EMA0</accession>
<dbReference type="InterPro" id="IPR023324">
    <property type="entry name" value="BH2638-like_sf"/>
</dbReference>
<name>F0EMA0_ENTCA</name>
<dbReference type="InterPro" id="IPR007920">
    <property type="entry name" value="UPF0223"/>
</dbReference>
<dbReference type="AlphaFoldDB" id="F0EMA0"/>
<proteinExistence type="predicted"/>
<dbReference type="HOGENOM" id="CLU_166693_1_0_9"/>
<dbReference type="Proteomes" id="UP000004835">
    <property type="component" value="Unassembled WGS sequence"/>
</dbReference>
<sequence length="119" mass="13819">MPECTFFAAEALTYFQFCGTLNKMNRSGNMRDYQYPLDLDWSTDEMVVVMKMWERLEQAYEKGLPSSTFLEAYQAFKKVVPSIGEERRLGREFEELSGYSLYHAVQAAKKTEGKLKMKG</sequence>
<protein>
    <submittedName>
        <fullName evidence="1">Uncharacterized protein</fullName>
    </submittedName>
</protein>
<dbReference type="Pfam" id="PF05256">
    <property type="entry name" value="UPF0223"/>
    <property type="match status" value="1"/>
</dbReference>
<comment type="caution">
    <text evidence="1">The sequence shown here is derived from an EMBL/GenBank/DDBJ whole genome shotgun (WGS) entry which is preliminary data.</text>
</comment>
<dbReference type="SUPFAM" id="SSF158504">
    <property type="entry name" value="BH2638-like"/>
    <property type="match status" value="1"/>
</dbReference>